<evidence type="ECO:0000259" key="2">
    <source>
        <dbReference type="Pfam" id="PF01850"/>
    </source>
</evidence>
<dbReference type="PANTHER" id="PTHR35901">
    <property type="entry name" value="RIBONUCLEASE VAPC3"/>
    <property type="match status" value="1"/>
</dbReference>
<dbReference type="InterPro" id="IPR002716">
    <property type="entry name" value="PIN_dom"/>
</dbReference>
<dbReference type="SUPFAM" id="SSF88723">
    <property type="entry name" value="PIN domain-like"/>
    <property type="match status" value="1"/>
</dbReference>
<comment type="caution">
    <text evidence="3">The sequence shown here is derived from an EMBL/GenBank/DDBJ whole genome shotgun (WGS) entry which is preliminary data.</text>
</comment>
<dbReference type="Pfam" id="PF01850">
    <property type="entry name" value="PIN"/>
    <property type="match status" value="1"/>
</dbReference>
<dbReference type="EMBL" id="BMMF01000017">
    <property type="protein sequence ID" value="GGK52976.1"/>
    <property type="molecule type" value="Genomic_DNA"/>
</dbReference>
<dbReference type="AlphaFoldDB" id="A0A917V9H2"/>
<dbReference type="InterPro" id="IPR029060">
    <property type="entry name" value="PIN-like_dom_sf"/>
</dbReference>
<protein>
    <recommendedName>
        <fullName evidence="2">PIN domain-containing protein</fullName>
    </recommendedName>
</protein>
<sequence length="135" mass="14894">MIVIDASAAVRWVVDGTTGPIIGIGSQATAPDLFLPEVQNTALKYLRSRQMRLDEAIRLVETTADMISTFVPVAELSSLAWDLAGTHDHSPYDMIYLALAIKLDTHVVTSDQRFARKMLSSRHSARFRFLGSSDS</sequence>
<dbReference type="Proteomes" id="UP000600449">
    <property type="component" value="Unassembled WGS sequence"/>
</dbReference>
<name>A0A917V9H2_9HYPH</name>
<accession>A0A917V9H2</accession>
<keyword evidence="4" id="KW-1185">Reference proteome</keyword>
<dbReference type="PANTHER" id="PTHR35901:SF1">
    <property type="entry name" value="EXONUCLEASE VAPC9"/>
    <property type="match status" value="1"/>
</dbReference>
<reference evidence="3 4" key="1">
    <citation type="journal article" date="2014" name="Int. J. Syst. Evol. Microbiol.">
        <title>Complete genome sequence of Corynebacterium casei LMG S-19264T (=DSM 44701T), isolated from a smear-ripened cheese.</title>
        <authorList>
            <consortium name="US DOE Joint Genome Institute (JGI-PGF)"/>
            <person name="Walter F."/>
            <person name="Albersmeier A."/>
            <person name="Kalinowski J."/>
            <person name="Ruckert C."/>
        </authorList>
    </citation>
    <scope>NUCLEOTIDE SEQUENCE [LARGE SCALE GENOMIC DNA]</scope>
    <source>
        <strain evidence="3 4">CGMCC 1.9161</strain>
    </source>
</reference>
<evidence type="ECO:0000313" key="3">
    <source>
        <dbReference type="EMBL" id="GGK52976.1"/>
    </source>
</evidence>
<gene>
    <name evidence="3" type="ORF">GCM10011322_44830</name>
</gene>
<evidence type="ECO:0000256" key="1">
    <source>
        <dbReference type="ARBA" id="ARBA00022842"/>
    </source>
</evidence>
<keyword evidence="1" id="KW-0460">Magnesium</keyword>
<feature type="domain" description="PIN" evidence="2">
    <location>
        <begin position="2"/>
        <end position="116"/>
    </location>
</feature>
<proteinExistence type="predicted"/>
<organism evidence="3 4">
    <name type="scientific">Salinarimonas ramus</name>
    <dbReference type="NCBI Taxonomy" id="690164"/>
    <lineage>
        <taxon>Bacteria</taxon>
        <taxon>Pseudomonadati</taxon>
        <taxon>Pseudomonadota</taxon>
        <taxon>Alphaproteobacteria</taxon>
        <taxon>Hyphomicrobiales</taxon>
        <taxon>Salinarimonadaceae</taxon>
        <taxon>Salinarimonas</taxon>
    </lineage>
</organism>
<evidence type="ECO:0000313" key="4">
    <source>
        <dbReference type="Proteomes" id="UP000600449"/>
    </source>
</evidence>
<dbReference type="RefSeq" id="WP_188915515.1">
    <property type="nucleotide sequence ID" value="NZ_BMMF01000017.1"/>
</dbReference>
<dbReference type="InterPro" id="IPR051619">
    <property type="entry name" value="TypeII_TA_RNase_PINc/VapC"/>
</dbReference>
<dbReference type="Gene3D" id="3.40.50.1010">
    <property type="entry name" value="5'-nuclease"/>
    <property type="match status" value="1"/>
</dbReference>
<dbReference type="InterPro" id="IPR044153">
    <property type="entry name" value="PIN_Pae0151-like"/>
</dbReference>
<dbReference type="CDD" id="cd09873">
    <property type="entry name" value="PIN_Pae0151-like"/>
    <property type="match status" value="1"/>
</dbReference>